<dbReference type="STRING" id="669874.A0A1E4U2E1"/>
<proteinExistence type="predicted"/>
<dbReference type="InterPro" id="IPR000330">
    <property type="entry name" value="SNF2_N"/>
</dbReference>
<dbReference type="Proteomes" id="UP000094236">
    <property type="component" value="Unassembled WGS sequence"/>
</dbReference>
<name>A0A1E4U2E1_PACTA</name>
<dbReference type="InterPro" id="IPR050628">
    <property type="entry name" value="SNF2_RAD54_helicase_TF"/>
</dbReference>
<gene>
    <name evidence="5" type="ORF">PACTADRAFT_644</name>
</gene>
<sequence length="1339" mass="155015">MSSTSSVKLFQKVSAITNNLPNLEPLGTLFLKNLPRLPSNGIEVSSDDDWRWFDPPANENTILRSINCDSKNDQFTFADLLIDLKYLSDRCYIKITYKHLANNFAILRIYTVPFDVTGHHYISEYRDLYRRGKSILWHAGRFKAVLSNLLMILDYSRESWIGKFEKPREKTKNLLIFDCLKPWEEFHSNKIGMKKYFNEEFGNQQDIFNYHITRLINRKPYSKYDSNFNDISNSDCNTEDLEARLLKLYNDIKSPDFSYLDSHTIKKDQRELILEVLNNEIPGFKSTLYPYQRQSVAKMLEREFFPRRITNYIEIEAFLGNGKKIYLDIKSLKFFQHSETFVTPRGGILAENMGLGKTCICLALISVSKLQVSQIPEEFKTDNIISVKRHDHQLLKLTDICINKINSESIIWKMYMNNLPASCITLLESNPGVFIIPEQKNPFIRKSNRLTSSSSINSVKQDLDKKLYLCTATLIVTPDNLYHQWLQEISKHMNSGFLNIFKVPSYNSPVPKPEELLKYDVVLMSNSAFGKQSELRDSSLKKIYWKRFIIDEGHSMNSKNSRSVYMAKELFVERKWAISGTPTAGLTRLHMNEELEKEDNSDNSSINGENKAKNNDYIVKRKFDAREDLSRLGLLISNFFKIDPWSSDTKLWTKTVAAPFLSRIFGSDLLLTKILSSLLVRHSLSDIENDVELPALHHKAVFLKPSFHDKISVNLFMSVLAANAVTSERVDQDYMFHPSNRSELRRLITNLQRATFYWTGFTINDIEVLVQICQAAKKKKYANGRNYYSDSDLKLLSNCIKAAKTALSNSRWRTVSAIHEMNYFISPLPTPFIRSLSIGILEESENISVYGAPQLLAAQKFFFKNRFLRDLNRLTERLEDFSKPFWTNYWKDTEKKNIQRIKNHDGQPIDAETVKEAIQEPSRWTKKKKHRREEEAKIDQEEETLVQEIVPLTSPRKRKSTTLKSNTTKKISLNNSNSSMQLLSRRDDGCINTISESIENNSCNFALSSNIRKAKILGTASSKLSYLASRLLEHQHDNIKSIVFFEFEDSAYYLTELLDIIGVNYIMYATFIKSRQRSENLSKFDTYDQGGVSLIMDLKLASHGLTIISATRVYFINPVWKRAIEAQAIKRAHRIGQTNEVYVETLILNGTIEEEMYRKRLNSKETYIDNLDIGREAQDYKGKENQVEANTLIDDSGMQEFITRHIFLNLDEENELEYSPFKCPSICKEPKIGSNDNIQEDPATLLEPVGTIDMKTKMRLWDVPLFNEGSLEKINENSSKIKNGFGIIDSETAYSDHIIIHKIEEGKEGKLAEINRQERIRYAKELRNQRLSKKKVRFI</sequence>
<dbReference type="SUPFAM" id="SSF52540">
    <property type="entry name" value="P-loop containing nucleoside triphosphate hydrolases"/>
    <property type="match status" value="2"/>
</dbReference>
<dbReference type="Pfam" id="PF00176">
    <property type="entry name" value="SNF2-rel_dom"/>
    <property type="match status" value="1"/>
</dbReference>
<organism evidence="5 6">
    <name type="scientific">Pachysolen tannophilus NRRL Y-2460</name>
    <dbReference type="NCBI Taxonomy" id="669874"/>
    <lineage>
        <taxon>Eukaryota</taxon>
        <taxon>Fungi</taxon>
        <taxon>Dikarya</taxon>
        <taxon>Ascomycota</taxon>
        <taxon>Saccharomycotina</taxon>
        <taxon>Pichiomycetes</taxon>
        <taxon>Pachysolenaceae</taxon>
        <taxon>Pachysolen</taxon>
    </lineage>
</organism>
<dbReference type="EMBL" id="KV454011">
    <property type="protein sequence ID" value="ODV98159.1"/>
    <property type="molecule type" value="Genomic_DNA"/>
</dbReference>
<dbReference type="PROSITE" id="PS51194">
    <property type="entry name" value="HELICASE_CTER"/>
    <property type="match status" value="1"/>
</dbReference>
<dbReference type="Gene3D" id="3.40.50.10810">
    <property type="entry name" value="Tandem AAA-ATPase domain"/>
    <property type="match status" value="1"/>
</dbReference>
<dbReference type="SMART" id="SM00487">
    <property type="entry name" value="DEXDc"/>
    <property type="match status" value="1"/>
</dbReference>
<accession>A0A1E4U2E1</accession>
<dbReference type="InterPro" id="IPR014001">
    <property type="entry name" value="Helicase_ATP-bd"/>
</dbReference>
<dbReference type="OrthoDB" id="2801544at2759"/>
<evidence type="ECO:0000256" key="2">
    <source>
        <dbReference type="ARBA" id="ARBA00022801"/>
    </source>
</evidence>
<keyword evidence="2" id="KW-0378">Hydrolase</keyword>
<dbReference type="PANTHER" id="PTHR45626">
    <property type="entry name" value="TRANSCRIPTION TERMINATION FACTOR 2-RELATED"/>
    <property type="match status" value="1"/>
</dbReference>
<dbReference type="GO" id="GO:0005634">
    <property type="term" value="C:nucleus"/>
    <property type="evidence" value="ECO:0007669"/>
    <property type="project" value="TreeGrafter"/>
</dbReference>
<evidence type="ECO:0000256" key="1">
    <source>
        <dbReference type="ARBA" id="ARBA00022741"/>
    </source>
</evidence>
<protein>
    <recommendedName>
        <fullName evidence="4">Helicase C-terminal domain-containing protein</fullName>
    </recommendedName>
</protein>
<dbReference type="GO" id="GO:0016787">
    <property type="term" value="F:hydrolase activity"/>
    <property type="evidence" value="ECO:0007669"/>
    <property type="project" value="UniProtKB-KW"/>
</dbReference>
<keyword evidence="6" id="KW-1185">Reference proteome</keyword>
<reference evidence="6" key="1">
    <citation type="submission" date="2016-05" db="EMBL/GenBank/DDBJ databases">
        <title>Comparative genomics of biotechnologically important yeasts.</title>
        <authorList>
            <consortium name="DOE Joint Genome Institute"/>
            <person name="Riley R."/>
            <person name="Haridas S."/>
            <person name="Wolfe K.H."/>
            <person name="Lopes M.R."/>
            <person name="Hittinger C.T."/>
            <person name="Goker M."/>
            <person name="Salamov A."/>
            <person name="Wisecaver J."/>
            <person name="Long T.M."/>
            <person name="Aerts A.L."/>
            <person name="Barry K."/>
            <person name="Choi C."/>
            <person name="Clum A."/>
            <person name="Coughlan A.Y."/>
            <person name="Deshpande S."/>
            <person name="Douglass A.P."/>
            <person name="Hanson S.J."/>
            <person name="Klenk H.-P."/>
            <person name="Labutti K."/>
            <person name="Lapidus A."/>
            <person name="Lindquist E."/>
            <person name="Lipzen A."/>
            <person name="Meier-Kolthoff J.P."/>
            <person name="Ohm R.A."/>
            <person name="Otillar R.P."/>
            <person name="Pangilinan J."/>
            <person name="Peng Y."/>
            <person name="Rokas A."/>
            <person name="Rosa C.A."/>
            <person name="Scheuner C."/>
            <person name="Sibirny A.A."/>
            <person name="Slot J.C."/>
            <person name="Stielow J.B."/>
            <person name="Sun H."/>
            <person name="Kurtzman C.P."/>
            <person name="Blackwell M."/>
            <person name="Grigoriev I.V."/>
            <person name="Jeffries T.W."/>
        </authorList>
    </citation>
    <scope>NUCLEOTIDE SEQUENCE [LARGE SCALE GENOMIC DNA]</scope>
    <source>
        <strain evidence="6">NRRL Y-2460</strain>
    </source>
</reference>
<dbReference type="InterPro" id="IPR038718">
    <property type="entry name" value="SNF2-like_sf"/>
</dbReference>
<dbReference type="Gene3D" id="3.40.50.300">
    <property type="entry name" value="P-loop containing nucleotide triphosphate hydrolases"/>
    <property type="match status" value="1"/>
</dbReference>
<dbReference type="InterPro" id="IPR049730">
    <property type="entry name" value="SNF2/RAD54-like_C"/>
</dbReference>
<keyword evidence="1" id="KW-0547">Nucleotide-binding</keyword>
<evidence type="ECO:0000313" key="5">
    <source>
        <dbReference type="EMBL" id="ODV98159.1"/>
    </source>
</evidence>
<evidence type="ECO:0000256" key="3">
    <source>
        <dbReference type="ARBA" id="ARBA00022840"/>
    </source>
</evidence>
<feature type="domain" description="Helicase C-terminal" evidence="4">
    <location>
        <begin position="1031"/>
        <end position="1172"/>
    </location>
</feature>
<dbReference type="InterPro" id="IPR027417">
    <property type="entry name" value="P-loop_NTPase"/>
</dbReference>
<evidence type="ECO:0000259" key="4">
    <source>
        <dbReference type="PROSITE" id="PS51194"/>
    </source>
</evidence>
<keyword evidence="3" id="KW-0067">ATP-binding</keyword>
<dbReference type="Pfam" id="PF00271">
    <property type="entry name" value="Helicase_C"/>
    <property type="match status" value="1"/>
</dbReference>
<dbReference type="CDD" id="cd18793">
    <property type="entry name" value="SF2_C_SNF"/>
    <property type="match status" value="1"/>
</dbReference>
<dbReference type="GO" id="GO:0005524">
    <property type="term" value="F:ATP binding"/>
    <property type="evidence" value="ECO:0007669"/>
    <property type="project" value="UniProtKB-KW"/>
</dbReference>
<dbReference type="PANTHER" id="PTHR45626:SF51">
    <property type="entry name" value="SNF2-RELATED DOMAIN-CONTAINING PROTEIN"/>
    <property type="match status" value="1"/>
</dbReference>
<dbReference type="GO" id="GO:0006281">
    <property type="term" value="P:DNA repair"/>
    <property type="evidence" value="ECO:0007669"/>
    <property type="project" value="TreeGrafter"/>
</dbReference>
<dbReference type="InterPro" id="IPR001650">
    <property type="entry name" value="Helicase_C-like"/>
</dbReference>
<dbReference type="GO" id="GO:0008094">
    <property type="term" value="F:ATP-dependent activity, acting on DNA"/>
    <property type="evidence" value="ECO:0007669"/>
    <property type="project" value="TreeGrafter"/>
</dbReference>
<evidence type="ECO:0000313" key="6">
    <source>
        <dbReference type="Proteomes" id="UP000094236"/>
    </source>
</evidence>